<evidence type="ECO:0000313" key="9">
    <source>
        <dbReference type="Proteomes" id="UP000007110"/>
    </source>
</evidence>
<dbReference type="InterPro" id="IPR056784">
    <property type="entry name" value="PSF2_N"/>
</dbReference>
<dbReference type="CDD" id="cd21694">
    <property type="entry name" value="GINS_B_Psf2"/>
    <property type="match status" value="1"/>
</dbReference>
<dbReference type="GO" id="GO:0000727">
    <property type="term" value="P:double-strand break repair via break-induced replication"/>
    <property type="evidence" value="ECO:0000318"/>
    <property type="project" value="GO_Central"/>
</dbReference>
<dbReference type="PANTHER" id="PTHR12772:SF0">
    <property type="entry name" value="DNA REPLICATION COMPLEX GINS PROTEIN PSF2"/>
    <property type="match status" value="1"/>
</dbReference>
<dbReference type="OrthoDB" id="1938138at2759"/>
<dbReference type="PIRSF" id="PIRSF028998">
    <property type="entry name" value="GINS_Psf2_subgr"/>
    <property type="match status" value="1"/>
</dbReference>
<evidence type="ECO:0000256" key="5">
    <source>
        <dbReference type="PIRNR" id="PIRNR028998"/>
    </source>
</evidence>
<dbReference type="Gene3D" id="1.20.58.1020">
    <property type="match status" value="1"/>
</dbReference>
<name>A0A7M7HGT9_STRPU</name>
<feature type="domain" description="GINS subunit" evidence="6">
    <location>
        <begin position="65"/>
        <end position="169"/>
    </location>
</feature>
<keyword evidence="3 5" id="KW-0235">DNA replication</keyword>
<evidence type="ECO:0000259" key="7">
    <source>
        <dbReference type="Pfam" id="PF25005"/>
    </source>
</evidence>
<dbReference type="KEGG" id="spu:585278"/>
<evidence type="ECO:0000256" key="2">
    <source>
        <dbReference type="ARBA" id="ARBA00010565"/>
    </source>
</evidence>
<organism evidence="8 9">
    <name type="scientific">Strongylocentrotus purpuratus</name>
    <name type="common">Purple sea urchin</name>
    <dbReference type="NCBI Taxonomy" id="7668"/>
    <lineage>
        <taxon>Eukaryota</taxon>
        <taxon>Metazoa</taxon>
        <taxon>Echinodermata</taxon>
        <taxon>Eleutherozoa</taxon>
        <taxon>Echinozoa</taxon>
        <taxon>Echinoidea</taxon>
        <taxon>Euechinoidea</taxon>
        <taxon>Echinacea</taxon>
        <taxon>Camarodonta</taxon>
        <taxon>Echinidea</taxon>
        <taxon>Strongylocentrotidae</taxon>
        <taxon>Strongylocentrotus</taxon>
    </lineage>
</organism>
<dbReference type="InterPro" id="IPR021151">
    <property type="entry name" value="GINS_A"/>
</dbReference>
<dbReference type="FunFam" id="1.20.58.1020:FF:000001">
    <property type="entry name" value="DNA replication complex GINS protein PSF2"/>
    <property type="match status" value="1"/>
</dbReference>
<dbReference type="AlphaFoldDB" id="A0A7M7HGT9"/>
<dbReference type="FunFam" id="3.40.5.50:FF:000001">
    <property type="entry name" value="DNA replication complex GINS protein PSF2"/>
    <property type="match status" value="1"/>
</dbReference>
<proteinExistence type="inferred from homology"/>
<dbReference type="CDD" id="cd11712">
    <property type="entry name" value="GINS_A_psf2"/>
    <property type="match status" value="1"/>
</dbReference>
<dbReference type="RefSeq" id="XP_011666878.2">
    <property type="nucleotide sequence ID" value="XM_011668576.2"/>
</dbReference>
<dbReference type="GO" id="GO:0006260">
    <property type="term" value="P:DNA replication"/>
    <property type="evidence" value="ECO:0007669"/>
    <property type="project" value="UniProtKB-KW"/>
</dbReference>
<comment type="similarity">
    <text evidence="2 5">Belongs to the GINS2/PSF2 family.</text>
</comment>
<dbReference type="Pfam" id="PF25005">
    <property type="entry name" value="PSF2_N"/>
    <property type="match status" value="1"/>
</dbReference>
<dbReference type="InParanoid" id="A0A7M7HGT9"/>
<comment type="subcellular location">
    <subcellularLocation>
        <location evidence="1 5">Nucleus</location>
    </subcellularLocation>
</comment>
<dbReference type="Gene3D" id="3.40.5.50">
    <property type="match status" value="1"/>
</dbReference>
<comment type="subunit">
    <text evidence="5">Component of the GINS complex.</text>
</comment>
<evidence type="ECO:0000259" key="6">
    <source>
        <dbReference type="Pfam" id="PF05916"/>
    </source>
</evidence>
<sequence>MDPSEVEFLAEKEEVTIVPNFSHDEVFLIGGNVGPFNPSLPMKVPLWMAINLKQRQKCRIQPPDWMLVEKLEEVKKQEHDSAVFQPMVNPHYMEVTKLLLSHATDDIPNADEVNTLIKDIWDLRMAKLRQSIDKFVKDQETHARLDNLSLMEINSVRPFLTQALDHMHTLRMNLLTAGPGPTQDS</sequence>
<dbReference type="GO" id="GO:0000811">
    <property type="term" value="C:GINS complex"/>
    <property type="evidence" value="ECO:0000318"/>
    <property type="project" value="GO_Central"/>
</dbReference>
<evidence type="ECO:0000313" key="8">
    <source>
        <dbReference type="EnsemblMetazoa" id="XP_011666878"/>
    </source>
</evidence>
<evidence type="ECO:0000256" key="1">
    <source>
        <dbReference type="ARBA" id="ARBA00004123"/>
    </source>
</evidence>
<accession>A0A7M7HGT9</accession>
<dbReference type="Proteomes" id="UP000007110">
    <property type="component" value="Unassembled WGS sequence"/>
</dbReference>
<keyword evidence="9" id="KW-1185">Reference proteome</keyword>
<dbReference type="RefSeq" id="XP_030831327.1">
    <property type="nucleotide sequence ID" value="XM_030975467.1"/>
</dbReference>
<evidence type="ECO:0000256" key="4">
    <source>
        <dbReference type="ARBA" id="ARBA00023242"/>
    </source>
</evidence>
<reference evidence="9" key="1">
    <citation type="submission" date="2015-02" db="EMBL/GenBank/DDBJ databases">
        <title>Genome sequencing for Strongylocentrotus purpuratus.</title>
        <authorList>
            <person name="Murali S."/>
            <person name="Liu Y."/>
            <person name="Vee V."/>
            <person name="English A."/>
            <person name="Wang M."/>
            <person name="Skinner E."/>
            <person name="Han Y."/>
            <person name="Muzny D.M."/>
            <person name="Worley K.C."/>
            <person name="Gibbs R.A."/>
        </authorList>
    </citation>
    <scope>NUCLEOTIDE SEQUENCE</scope>
</reference>
<feature type="domain" description="DNA replication complex GINS protein PSF2 N-terminal" evidence="7">
    <location>
        <begin position="2"/>
        <end position="61"/>
    </location>
</feature>
<dbReference type="CTD" id="51659"/>
<dbReference type="SUPFAM" id="SSF158573">
    <property type="entry name" value="GINS helical bundle-like"/>
    <property type="match status" value="1"/>
</dbReference>
<dbReference type="EnsemblMetazoa" id="XM_011668576">
    <property type="protein sequence ID" value="XP_011666878"/>
    <property type="gene ID" value="LOC585278"/>
</dbReference>
<dbReference type="GO" id="GO:0071162">
    <property type="term" value="C:CMG complex"/>
    <property type="evidence" value="ECO:0007669"/>
    <property type="project" value="UniProtKB-ARBA"/>
</dbReference>
<dbReference type="OMA" id="DSLNCMY"/>
<protein>
    <recommendedName>
        <fullName evidence="5">DNA replication complex GINS protein PSF2</fullName>
    </recommendedName>
</protein>
<dbReference type="SUPFAM" id="SSF160059">
    <property type="entry name" value="PriA/YqbF domain"/>
    <property type="match status" value="1"/>
</dbReference>
<dbReference type="Pfam" id="PF05916">
    <property type="entry name" value="Sld5"/>
    <property type="match status" value="1"/>
</dbReference>
<dbReference type="InterPro" id="IPR007257">
    <property type="entry name" value="GINS_Psf2"/>
</dbReference>
<dbReference type="FunCoup" id="A0A7M7HGT9">
    <property type="interactions" value="1255"/>
</dbReference>
<evidence type="ECO:0000256" key="3">
    <source>
        <dbReference type="ARBA" id="ARBA00022705"/>
    </source>
</evidence>
<dbReference type="PANTHER" id="PTHR12772">
    <property type="entry name" value="DNA REPLICATION COMPLEX GINS PROTEIN PSF2"/>
    <property type="match status" value="1"/>
</dbReference>
<reference evidence="8" key="2">
    <citation type="submission" date="2021-01" db="UniProtKB">
        <authorList>
            <consortium name="EnsemblMetazoa"/>
        </authorList>
    </citation>
    <scope>IDENTIFICATION</scope>
</reference>
<dbReference type="GeneID" id="585278"/>
<dbReference type="InterPro" id="IPR036224">
    <property type="entry name" value="GINS_bundle-like_dom_sf"/>
</dbReference>
<keyword evidence="4 5" id="KW-0539">Nucleus</keyword>
<dbReference type="EnsemblMetazoa" id="XM_030975467">
    <property type="protein sequence ID" value="XP_030831327"/>
    <property type="gene ID" value="LOC585278"/>
</dbReference>